<feature type="transmembrane region" description="Helical" evidence="1">
    <location>
        <begin position="6"/>
        <end position="27"/>
    </location>
</feature>
<keyword evidence="3" id="KW-1185">Reference proteome</keyword>
<reference evidence="3" key="1">
    <citation type="submission" date="2016-10" db="EMBL/GenBank/DDBJ databases">
        <authorList>
            <person name="Varghese N."/>
            <person name="Submissions S."/>
        </authorList>
    </citation>
    <scope>NUCLEOTIDE SEQUENCE [LARGE SCALE GENOMIC DNA]</scope>
    <source>
        <strain evidence="3">DSM 13327</strain>
    </source>
</reference>
<keyword evidence="1" id="KW-0472">Membrane</keyword>
<gene>
    <name evidence="2" type="ORF">SAMN04490355_106035</name>
</gene>
<accession>A0A1I4PAS8</accession>
<evidence type="ECO:0000256" key="1">
    <source>
        <dbReference type="SAM" id="Phobius"/>
    </source>
</evidence>
<evidence type="ECO:0000313" key="3">
    <source>
        <dbReference type="Proteomes" id="UP000199520"/>
    </source>
</evidence>
<sequence>MITHMADFGIGLIVGMFICLLVISLMIKYKEK</sequence>
<protein>
    <submittedName>
        <fullName evidence="2">Uncharacterized protein</fullName>
    </submittedName>
</protein>
<dbReference type="Proteomes" id="UP000199520">
    <property type="component" value="Unassembled WGS sequence"/>
</dbReference>
<evidence type="ECO:0000313" key="2">
    <source>
        <dbReference type="EMBL" id="SFM24898.1"/>
    </source>
</evidence>
<organism evidence="2 3">
    <name type="scientific">Pelosinus propionicus DSM 13327</name>
    <dbReference type="NCBI Taxonomy" id="1123291"/>
    <lineage>
        <taxon>Bacteria</taxon>
        <taxon>Bacillati</taxon>
        <taxon>Bacillota</taxon>
        <taxon>Negativicutes</taxon>
        <taxon>Selenomonadales</taxon>
        <taxon>Sporomusaceae</taxon>
        <taxon>Pelosinus</taxon>
    </lineage>
</organism>
<keyword evidence="1" id="KW-0812">Transmembrane</keyword>
<dbReference type="AlphaFoldDB" id="A0A1I4PAS8"/>
<name>A0A1I4PAS8_9FIRM</name>
<keyword evidence="1" id="KW-1133">Transmembrane helix</keyword>
<proteinExistence type="predicted"/>
<dbReference type="EMBL" id="FOTS01000060">
    <property type="protein sequence ID" value="SFM24898.1"/>
    <property type="molecule type" value="Genomic_DNA"/>
</dbReference>